<dbReference type="EMBL" id="VXIS01000244">
    <property type="protein sequence ID" value="KAA8895799.1"/>
    <property type="molecule type" value="Genomic_DNA"/>
</dbReference>
<dbReference type="PANTHER" id="PTHR19241">
    <property type="entry name" value="ATP-BINDING CASSETTE TRANSPORTER"/>
    <property type="match status" value="1"/>
</dbReference>
<dbReference type="GO" id="GO:0016887">
    <property type="term" value="F:ATP hydrolysis activity"/>
    <property type="evidence" value="ECO:0007669"/>
    <property type="project" value="InterPro"/>
</dbReference>
<dbReference type="Proteomes" id="UP000326924">
    <property type="component" value="Unassembled WGS sequence"/>
</dbReference>
<feature type="compositionally biased region" description="Basic and acidic residues" evidence="4">
    <location>
        <begin position="85"/>
        <end position="95"/>
    </location>
</feature>
<dbReference type="GO" id="GO:0005524">
    <property type="term" value="F:ATP binding"/>
    <property type="evidence" value="ECO:0007669"/>
    <property type="project" value="UniProtKB-KW"/>
</dbReference>
<keyword evidence="1" id="KW-0813">Transport</keyword>
<protein>
    <submittedName>
        <fullName evidence="6">P-loop containing nucleoside triphosphate hydrolase protein</fullName>
    </submittedName>
</protein>
<sequence>MATGFHGLALKCSPADIIRDTTTAASRAVLCRAVFGDSYLEANTSMSFSNDWRDCGIFGAIASKMCSWGGAKASSTVYKHKVRRSRLDEEGDPKRPVAASTYRRTPKRRSPPAKGYPPGKGSPAALFGKALLNNVDRICAPGEMTALVGSSGAGKTTLLTSHDPFPATEGRCHNLSVNGTPLPSRCGLRGADGRSRRNGNDSRGVRIFRPLAPGPWNTARGEIGHLQHAVIGSLQLEQKKRTTIGVELCAKPRLLLFLDEPTSGLDSQGAYNTVSLLRKLSDEGQAVVCTSHQANQQVFELVDNVLALNRRGNAFYGGPVGTAGSALIRYFRKYGVEVGDSKNDRLIEVGTGVIASSKGEMDWNEVWKPPVPSSQRSETSANTEVVASSEFAASTRSCRQQSPNAIDRRNRSREPATTVTDATSAQPGGRFCACIGGRKRIPGGQWVKIQLCHGIPATSLFFSFCVVPVHRASLDTFCPPSTSLARSPSPQITTTQP</sequence>
<evidence type="ECO:0000256" key="1">
    <source>
        <dbReference type="ARBA" id="ARBA00022448"/>
    </source>
</evidence>
<feature type="compositionally biased region" description="Polar residues" evidence="4">
    <location>
        <begin position="373"/>
        <end position="404"/>
    </location>
</feature>
<keyword evidence="3" id="KW-0067">ATP-binding</keyword>
<gene>
    <name evidence="6" type="ORF">FN846DRAFT_995556</name>
</gene>
<reference evidence="6 7" key="1">
    <citation type="submission" date="2019-09" db="EMBL/GenBank/DDBJ databases">
        <title>Draft genome of the ectomycorrhizal ascomycete Sphaerosporella brunnea.</title>
        <authorList>
            <consortium name="DOE Joint Genome Institute"/>
            <person name="Benucci G.M."/>
            <person name="Marozzi G."/>
            <person name="Antonielli L."/>
            <person name="Sanchez S."/>
            <person name="Marco P."/>
            <person name="Wang X."/>
            <person name="Falini L.B."/>
            <person name="Barry K."/>
            <person name="Haridas S."/>
            <person name="Lipzen A."/>
            <person name="Labutti K."/>
            <person name="Grigoriev I.V."/>
            <person name="Murat C."/>
            <person name="Martin F."/>
            <person name="Albertini E."/>
            <person name="Donnini D."/>
            <person name="Bonito G."/>
        </authorList>
    </citation>
    <scope>NUCLEOTIDE SEQUENCE [LARGE SCALE GENOMIC DNA]</scope>
    <source>
        <strain evidence="6 7">Sb_GMNB300</strain>
    </source>
</reference>
<evidence type="ECO:0000313" key="6">
    <source>
        <dbReference type="EMBL" id="KAA8895799.1"/>
    </source>
</evidence>
<organism evidence="6 7">
    <name type="scientific">Sphaerosporella brunnea</name>
    <dbReference type="NCBI Taxonomy" id="1250544"/>
    <lineage>
        <taxon>Eukaryota</taxon>
        <taxon>Fungi</taxon>
        <taxon>Dikarya</taxon>
        <taxon>Ascomycota</taxon>
        <taxon>Pezizomycotina</taxon>
        <taxon>Pezizomycetes</taxon>
        <taxon>Pezizales</taxon>
        <taxon>Pyronemataceae</taxon>
        <taxon>Sphaerosporella</taxon>
    </lineage>
</organism>
<evidence type="ECO:0000256" key="4">
    <source>
        <dbReference type="SAM" id="MobiDB-lite"/>
    </source>
</evidence>
<dbReference type="Gene3D" id="3.40.50.300">
    <property type="entry name" value="P-loop containing nucleotide triphosphate hydrolases"/>
    <property type="match status" value="1"/>
</dbReference>
<feature type="domain" description="ABC transporter" evidence="5">
    <location>
        <begin position="113"/>
        <end position="335"/>
    </location>
</feature>
<evidence type="ECO:0000313" key="7">
    <source>
        <dbReference type="Proteomes" id="UP000326924"/>
    </source>
</evidence>
<dbReference type="InterPro" id="IPR003593">
    <property type="entry name" value="AAA+_ATPase"/>
</dbReference>
<feature type="region of interest" description="Disordered" evidence="4">
    <location>
        <begin position="369"/>
        <end position="424"/>
    </location>
</feature>
<dbReference type="PROSITE" id="PS50893">
    <property type="entry name" value="ABC_TRANSPORTER_2"/>
    <property type="match status" value="1"/>
</dbReference>
<comment type="caution">
    <text evidence="6">The sequence shown here is derived from an EMBL/GenBank/DDBJ whole genome shotgun (WGS) entry which is preliminary data.</text>
</comment>
<evidence type="ECO:0000256" key="3">
    <source>
        <dbReference type="ARBA" id="ARBA00022840"/>
    </source>
</evidence>
<dbReference type="InParanoid" id="A0A5J5EL40"/>
<dbReference type="InterPro" id="IPR003439">
    <property type="entry name" value="ABC_transporter-like_ATP-bd"/>
</dbReference>
<feature type="compositionally biased region" description="Polar residues" evidence="4">
    <location>
        <begin position="415"/>
        <end position="424"/>
    </location>
</feature>
<dbReference type="SUPFAM" id="SSF52540">
    <property type="entry name" value="P-loop containing nucleoside triphosphate hydrolases"/>
    <property type="match status" value="1"/>
</dbReference>
<dbReference type="OrthoDB" id="245989at2759"/>
<evidence type="ECO:0000259" key="5">
    <source>
        <dbReference type="PROSITE" id="PS50893"/>
    </source>
</evidence>
<proteinExistence type="predicted"/>
<dbReference type="AlphaFoldDB" id="A0A5J5EL40"/>
<dbReference type="SMART" id="SM00382">
    <property type="entry name" value="AAA"/>
    <property type="match status" value="1"/>
</dbReference>
<keyword evidence="2" id="KW-0547">Nucleotide-binding</keyword>
<name>A0A5J5EL40_9PEZI</name>
<feature type="region of interest" description="Disordered" evidence="4">
    <location>
        <begin position="79"/>
        <end position="120"/>
    </location>
</feature>
<accession>A0A5J5EL40</accession>
<keyword evidence="7" id="KW-1185">Reference proteome</keyword>
<keyword evidence="6" id="KW-0378">Hydrolase</keyword>
<dbReference type="InterPro" id="IPR027417">
    <property type="entry name" value="P-loop_NTPase"/>
</dbReference>
<evidence type="ECO:0000256" key="2">
    <source>
        <dbReference type="ARBA" id="ARBA00022741"/>
    </source>
</evidence>